<feature type="compositionally biased region" description="Basic and acidic residues" evidence="2">
    <location>
        <begin position="789"/>
        <end position="803"/>
    </location>
</feature>
<feature type="region of interest" description="Disordered" evidence="2">
    <location>
        <begin position="789"/>
        <end position="890"/>
    </location>
</feature>
<dbReference type="AlphaFoldDB" id="A0AAN4YFQ1"/>
<evidence type="ECO:0000256" key="1">
    <source>
        <dbReference type="ARBA" id="ARBA00011069"/>
    </source>
</evidence>
<name>A0AAN4YFQ1_ASPOZ</name>
<evidence type="ECO:0000256" key="2">
    <source>
        <dbReference type="SAM" id="MobiDB-lite"/>
    </source>
</evidence>
<feature type="compositionally biased region" description="Basic and acidic residues" evidence="2">
    <location>
        <begin position="811"/>
        <end position="821"/>
    </location>
</feature>
<dbReference type="Pfam" id="PF06985">
    <property type="entry name" value="HET"/>
    <property type="match status" value="1"/>
</dbReference>
<dbReference type="GO" id="GO:0003723">
    <property type="term" value="F:RNA binding"/>
    <property type="evidence" value="ECO:0007669"/>
    <property type="project" value="TreeGrafter"/>
</dbReference>
<feature type="compositionally biased region" description="Acidic residues" evidence="2">
    <location>
        <begin position="704"/>
        <end position="721"/>
    </location>
</feature>
<dbReference type="InterPro" id="IPR051112">
    <property type="entry name" value="CWC26_splicing_factor"/>
</dbReference>
<dbReference type="InterPro" id="IPR018609">
    <property type="entry name" value="Bud13"/>
</dbReference>
<gene>
    <name evidence="4" type="ORF">Aory04_000187400</name>
</gene>
<feature type="region of interest" description="Disordered" evidence="2">
    <location>
        <begin position="632"/>
        <end position="664"/>
    </location>
</feature>
<dbReference type="InterPro" id="IPR010730">
    <property type="entry name" value="HET"/>
</dbReference>
<proteinExistence type="inferred from homology"/>
<dbReference type="Pfam" id="PF09736">
    <property type="entry name" value="Bud13"/>
    <property type="match status" value="1"/>
</dbReference>
<evidence type="ECO:0000313" key="5">
    <source>
        <dbReference type="Proteomes" id="UP001165205"/>
    </source>
</evidence>
<evidence type="ECO:0000313" key="4">
    <source>
        <dbReference type="EMBL" id="GMG24679.1"/>
    </source>
</evidence>
<accession>A0AAN4YFQ1</accession>
<feature type="domain" description="Heterokaryon incompatibility" evidence="3">
    <location>
        <begin position="193"/>
        <end position="292"/>
    </location>
</feature>
<comment type="similarity">
    <text evidence="1">Belongs to the CWC26 family.</text>
</comment>
<dbReference type="GO" id="GO:0070274">
    <property type="term" value="C:RES complex"/>
    <property type="evidence" value="ECO:0007669"/>
    <property type="project" value="TreeGrafter"/>
</dbReference>
<protein>
    <submittedName>
        <fullName evidence="4">Unnamed protein product</fullName>
    </submittedName>
</protein>
<sequence>MEYPVGLEEEFLIEEWRYWGERGARRWLRLADQKGEEGLERGDRQELREVLQEVAGERWREVAQEISNQGYWEHLQQREGIRERLGERLVRWAEESWASQTDDEVVNSFESQPQLQSRLIDHFRQLPLFGKPESSVPPIDRFELIRIWLRSCDQGHRDCRAESSNHHPSRVISVRQDDANRLQLLELECGIEYVALSYCWGNKPQEQKPYLTTDENFQSRKDKGFDFNDLPKLFQDAITVTRELGKRYLWIDALCIIQGNKEDWQNEGTKMEHIFASAYCTLAPSSAFEWKEGFLKTYRDRKPGVSLCGPSPVKSYMIDSNFPQRLMTSGILPTIRFLQELIENYTRRDITIVTDRIAAFTGLITRLKKALETEEKYGLFSCALPRLLLWRRPDLKTEPIDYGYPVPSWSWMAYHGKVEFMANSPLNVSKHLRLDNGVLRVKIHTFEGCHIRSRNKSHGIYSGLKRVGFLFFDIGRIELPYCVIVGTCANGKDNGLYYILVVGKCENAGCYRRLGVGKIFPTITPEGEENAWCVQDRGARGSLDRLPLWTHQNYTSEKQSSDYQITTAAPTSFYPSSYPIKHHKYHHKMPSSSLADYLAKNYLTADPATERPKKKRKKTKEVDTAVQGLIIADDDPPDLKSSAANFGNDDEDGPAVVTSGRSAEFRRTKKSNWKNIGGAGNEQDAADAIIASAAAENAARRTEGEDDDAPAVIEGEDEDDGEMRMESGARAGLQTAAQTAAMVAAQERRKKVEAALYKDSPAGGQAQETIYRDASGRIINVAMKRAEARKAEQEKLEKEEQAKEALMGDVQRQEREKRRQQLQEARAMPVARTVDDEDMNDELRARERWNDPAAQFLTKKGPGKSATGKPLYNGAFQPNRYGIRPGHRWDGVDRSNGFEKEWFAARNRKGRLEALDYQWQMDE</sequence>
<dbReference type="PANTHER" id="PTHR31809">
    <property type="entry name" value="BUD13 HOMOLOG"/>
    <property type="match status" value="1"/>
</dbReference>
<organism evidence="4 5">
    <name type="scientific">Aspergillus oryzae</name>
    <name type="common">Yellow koji mold</name>
    <dbReference type="NCBI Taxonomy" id="5062"/>
    <lineage>
        <taxon>Eukaryota</taxon>
        <taxon>Fungi</taxon>
        <taxon>Dikarya</taxon>
        <taxon>Ascomycota</taxon>
        <taxon>Pezizomycotina</taxon>
        <taxon>Eurotiomycetes</taxon>
        <taxon>Eurotiomycetidae</taxon>
        <taxon>Eurotiales</taxon>
        <taxon>Aspergillaceae</taxon>
        <taxon>Aspergillus</taxon>
        <taxon>Aspergillus subgen. Circumdati</taxon>
    </lineage>
</organism>
<feature type="region of interest" description="Disordered" evidence="2">
    <location>
        <begin position="696"/>
        <end position="724"/>
    </location>
</feature>
<comment type="caution">
    <text evidence="4">The sequence shown here is derived from an EMBL/GenBank/DDBJ whole genome shotgun (WGS) entry which is preliminary data.</text>
</comment>
<reference evidence="4" key="1">
    <citation type="submission" date="2023-04" db="EMBL/GenBank/DDBJ databases">
        <title>Aspergillus oryzae NBRC 4228.</title>
        <authorList>
            <person name="Ichikawa N."/>
            <person name="Sato H."/>
            <person name="Tonouchi N."/>
        </authorList>
    </citation>
    <scope>NUCLEOTIDE SEQUENCE</scope>
    <source>
        <strain evidence="4">NBRC 4228</strain>
    </source>
</reference>
<dbReference type="GO" id="GO:0005684">
    <property type="term" value="C:U2-type spliceosomal complex"/>
    <property type="evidence" value="ECO:0007669"/>
    <property type="project" value="TreeGrafter"/>
</dbReference>
<evidence type="ECO:0000259" key="3">
    <source>
        <dbReference type="Pfam" id="PF06985"/>
    </source>
</evidence>
<dbReference type="GO" id="GO:0000398">
    <property type="term" value="P:mRNA splicing, via spliceosome"/>
    <property type="evidence" value="ECO:0007669"/>
    <property type="project" value="TreeGrafter"/>
</dbReference>
<dbReference type="Proteomes" id="UP001165205">
    <property type="component" value="Unassembled WGS sequence"/>
</dbReference>
<dbReference type="EMBL" id="BSYA01000013">
    <property type="protein sequence ID" value="GMG24679.1"/>
    <property type="molecule type" value="Genomic_DNA"/>
</dbReference>
<dbReference type="PANTHER" id="PTHR31809:SF0">
    <property type="entry name" value="BUD13 HOMOLOG"/>
    <property type="match status" value="1"/>
</dbReference>
<feature type="compositionally biased region" description="Basic and acidic residues" evidence="2">
    <location>
        <begin position="841"/>
        <end position="850"/>
    </location>
</feature>